<keyword evidence="8" id="KW-1015">Disulfide bond</keyword>
<keyword evidence="13" id="KW-0732">Signal</keyword>
<feature type="domain" description="Albumin" evidence="14">
    <location>
        <begin position="211"/>
        <end position="393"/>
    </location>
</feature>
<evidence type="ECO:0000256" key="12">
    <source>
        <dbReference type="ARBA" id="ARBA00046813"/>
    </source>
</evidence>
<comment type="function">
    <text evidence="1">Involved in vitamin D transport and storage, scavenging of extracellular G-actin, enhancement of the chemotactic activity of C5 alpha for neutrophils in inflammation and macrophage activation.</text>
</comment>
<dbReference type="PRINTS" id="PR00802">
    <property type="entry name" value="SERUMALBUMIN"/>
</dbReference>
<evidence type="ECO:0000256" key="5">
    <source>
        <dbReference type="ARBA" id="ARBA00022525"/>
    </source>
</evidence>
<evidence type="ECO:0000256" key="3">
    <source>
        <dbReference type="ARBA" id="ARBA00020134"/>
    </source>
</evidence>
<evidence type="ECO:0000256" key="9">
    <source>
        <dbReference type="ARBA" id="ARBA00023203"/>
    </source>
</evidence>
<feature type="domain" description="Albumin" evidence="14">
    <location>
        <begin position="18"/>
        <end position="209"/>
    </location>
</feature>
<feature type="signal peptide" evidence="13">
    <location>
        <begin position="1"/>
        <end position="19"/>
    </location>
</feature>
<dbReference type="AlphaFoldDB" id="A0AAW2ANH1"/>
<dbReference type="Gene3D" id="1.10.246.10">
    <property type="match status" value="4"/>
</dbReference>
<dbReference type="GO" id="GO:0090482">
    <property type="term" value="F:vitamin transmembrane transporter activity"/>
    <property type="evidence" value="ECO:0007669"/>
    <property type="project" value="InterPro"/>
</dbReference>
<dbReference type="GO" id="GO:0072562">
    <property type="term" value="C:blood microparticle"/>
    <property type="evidence" value="ECO:0007669"/>
    <property type="project" value="TreeGrafter"/>
</dbReference>
<dbReference type="InterPro" id="IPR000213">
    <property type="entry name" value="VitD-bd"/>
</dbReference>
<evidence type="ECO:0000256" key="6">
    <source>
        <dbReference type="ARBA" id="ARBA00022737"/>
    </source>
</evidence>
<dbReference type="PANTHER" id="PTHR11385">
    <property type="entry name" value="SERUM ALBUMIN-RELATED"/>
    <property type="match status" value="1"/>
</dbReference>
<dbReference type="GO" id="GO:0005737">
    <property type="term" value="C:cytoplasm"/>
    <property type="evidence" value="ECO:0007669"/>
    <property type="project" value="TreeGrafter"/>
</dbReference>
<keyword evidence="6" id="KW-0677">Repeat</keyword>
<dbReference type="InterPro" id="IPR000264">
    <property type="entry name" value="ALB/AFP/VDB"/>
</dbReference>
<accession>A0AAW2ANH1</accession>
<sequence length="465" mass="52364">MRNTALVLFSALIVPALLADKGKNYTKENVCQELSAIGIEKFKEMVTVLYSQKFPNGTFEEVKCVADEMTKLAEKCCKDDASPDCYDKGATEISEKSCGKDSPFPKHPGIEQCCTLQGHERKLCLASLRYSADELPSLLEPTNEEICTEYTKHEKDYSVRYVYEFARRHRNIPAGFVLNATQHHVRMAERCCRPAVKIPCFLQERLQMESSNIFLRFLSNVCNNQVNLKSYKFGLSAYYGNLGLSFEEASAISSRFQSGLEKCCLQPQPECIIEELTSFQKVLCSESKLEAISEDFRKCCRKPALDTLPCVDVLKRQARQYPHVANPVSSQLCEEVQTHGIDRYLFVIGVKHASISLPVLTTVLDRIKSTVTACCSSADVTACLTEKESKLKKTTALLSKLDDTCSRYFKLDLPVFKTLIQKERGETQVQAWVHLATSCCSQRSPAQLCQKLTEDVIKYDDDTSV</sequence>
<dbReference type="SUPFAM" id="SSF48552">
    <property type="entry name" value="Serum albumin-like"/>
    <property type="match status" value="2"/>
</dbReference>
<evidence type="ECO:0000256" key="11">
    <source>
        <dbReference type="ARBA" id="ARBA00032443"/>
    </source>
</evidence>
<keyword evidence="5" id="KW-0964">Secreted</keyword>
<keyword evidence="16" id="KW-1185">Reference proteome</keyword>
<dbReference type="Proteomes" id="UP001479290">
    <property type="component" value="Unassembled WGS sequence"/>
</dbReference>
<proteinExistence type="predicted"/>
<comment type="subunit">
    <text evidence="12">Associates with membrane-bound immunoglobulin on the surface of B-lymphocytes and with IgG Fc receptor on the membranes of T-lymphocytes. Interacts with LRP2; the interaction is required for renal uptake of GC in complex with 25-hydroxyvitamin D3.</text>
</comment>
<keyword evidence="7" id="KW-0848">Vitamin D</keyword>
<keyword evidence="4" id="KW-0813">Transport</keyword>
<feature type="chain" id="PRO_5043441635" description="Vitamin D-binding protein" evidence="13">
    <location>
        <begin position="20"/>
        <end position="465"/>
    </location>
</feature>
<dbReference type="InterPro" id="IPR014760">
    <property type="entry name" value="Serum_albumin_N"/>
</dbReference>
<gene>
    <name evidence="15" type="ORF">ABG768_022526</name>
</gene>
<comment type="caution">
    <text evidence="15">The sequence shown here is derived from an EMBL/GenBank/DDBJ whole genome shotgun (WGS) entry which is preliminary data.</text>
</comment>
<dbReference type="GO" id="GO:0003779">
    <property type="term" value="F:actin binding"/>
    <property type="evidence" value="ECO:0007669"/>
    <property type="project" value="UniProtKB-KW"/>
</dbReference>
<dbReference type="GO" id="GO:0005499">
    <property type="term" value="F:vitamin D binding"/>
    <property type="evidence" value="ECO:0007669"/>
    <property type="project" value="UniProtKB-KW"/>
</dbReference>
<dbReference type="Pfam" id="PF00273">
    <property type="entry name" value="Serum_albumin"/>
    <property type="match status" value="2"/>
</dbReference>
<evidence type="ECO:0000256" key="2">
    <source>
        <dbReference type="ARBA" id="ARBA00004613"/>
    </source>
</evidence>
<evidence type="ECO:0000313" key="15">
    <source>
        <dbReference type="EMBL" id="KAK9974426.1"/>
    </source>
</evidence>
<evidence type="ECO:0000256" key="1">
    <source>
        <dbReference type="ARBA" id="ARBA00002354"/>
    </source>
</evidence>
<organism evidence="15 16">
    <name type="scientific">Culter alburnus</name>
    <name type="common">Topmouth culter</name>
    <dbReference type="NCBI Taxonomy" id="194366"/>
    <lineage>
        <taxon>Eukaryota</taxon>
        <taxon>Metazoa</taxon>
        <taxon>Chordata</taxon>
        <taxon>Craniata</taxon>
        <taxon>Vertebrata</taxon>
        <taxon>Euteleostomi</taxon>
        <taxon>Actinopterygii</taxon>
        <taxon>Neopterygii</taxon>
        <taxon>Teleostei</taxon>
        <taxon>Ostariophysi</taxon>
        <taxon>Cypriniformes</taxon>
        <taxon>Xenocyprididae</taxon>
        <taxon>Xenocypridinae</taxon>
        <taxon>Culter</taxon>
    </lineage>
</organism>
<evidence type="ECO:0000259" key="14">
    <source>
        <dbReference type="PROSITE" id="PS51438"/>
    </source>
</evidence>
<protein>
    <recommendedName>
        <fullName evidence="3">Vitamin D-binding protein</fullName>
    </recommendedName>
    <alternativeName>
        <fullName evidence="10">Gc-globulin</fullName>
    </alternativeName>
    <alternativeName>
        <fullName evidence="11">Group-specific component</fullName>
    </alternativeName>
</protein>
<dbReference type="PRINTS" id="PR00804">
    <property type="entry name" value="VITAMNDBNDNG"/>
</dbReference>
<keyword evidence="9" id="KW-0009">Actin-binding</keyword>
<dbReference type="PROSITE" id="PS51438">
    <property type="entry name" value="ALBUMIN_2"/>
    <property type="match status" value="2"/>
</dbReference>
<dbReference type="SMART" id="SM00103">
    <property type="entry name" value="ALBUMIN"/>
    <property type="match status" value="2"/>
</dbReference>
<name>A0AAW2ANH1_CULAL</name>
<evidence type="ECO:0000256" key="8">
    <source>
        <dbReference type="ARBA" id="ARBA00023157"/>
    </source>
</evidence>
<dbReference type="EMBL" id="JAWDJR010000005">
    <property type="protein sequence ID" value="KAK9974426.1"/>
    <property type="molecule type" value="Genomic_DNA"/>
</dbReference>
<reference evidence="15 16" key="1">
    <citation type="submission" date="2024-05" db="EMBL/GenBank/DDBJ databases">
        <title>A high-quality chromosomal-level genome assembly of Topmouth culter (Culter alburnus).</title>
        <authorList>
            <person name="Zhao H."/>
        </authorList>
    </citation>
    <scope>NUCLEOTIDE SEQUENCE [LARGE SCALE GENOMIC DNA]</scope>
    <source>
        <strain evidence="15">CATC2023</strain>
        <tissue evidence="15">Muscle</tissue>
    </source>
</reference>
<evidence type="ECO:0000256" key="10">
    <source>
        <dbReference type="ARBA" id="ARBA00029834"/>
    </source>
</evidence>
<evidence type="ECO:0000256" key="13">
    <source>
        <dbReference type="SAM" id="SignalP"/>
    </source>
</evidence>
<evidence type="ECO:0000256" key="7">
    <source>
        <dbReference type="ARBA" id="ARBA00022897"/>
    </source>
</evidence>
<dbReference type="InterPro" id="IPR020858">
    <property type="entry name" value="Serum_albumin-like"/>
</dbReference>
<dbReference type="PANTHER" id="PTHR11385:SF11">
    <property type="entry name" value="VITAMIN D-BINDING PROTEIN"/>
    <property type="match status" value="1"/>
</dbReference>
<evidence type="ECO:0000313" key="16">
    <source>
        <dbReference type="Proteomes" id="UP001479290"/>
    </source>
</evidence>
<comment type="subcellular location">
    <subcellularLocation>
        <location evidence="2">Secreted</location>
    </subcellularLocation>
</comment>
<evidence type="ECO:0000256" key="4">
    <source>
        <dbReference type="ARBA" id="ARBA00022448"/>
    </source>
</evidence>